<name>A0A3M7SLX6_BRAPC</name>
<evidence type="ECO:0000313" key="2">
    <source>
        <dbReference type="Proteomes" id="UP000276133"/>
    </source>
</evidence>
<dbReference type="OrthoDB" id="10137627at2759"/>
<gene>
    <name evidence="1" type="ORF">BpHYR1_040856</name>
</gene>
<dbReference type="AlphaFoldDB" id="A0A3M7SLX6"/>
<organism evidence="1 2">
    <name type="scientific">Brachionus plicatilis</name>
    <name type="common">Marine rotifer</name>
    <name type="synonym">Brachionus muelleri</name>
    <dbReference type="NCBI Taxonomy" id="10195"/>
    <lineage>
        <taxon>Eukaryota</taxon>
        <taxon>Metazoa</taxon>
        <taxon>Spiralia</taxon>
        <taxon>Gnathifera</taxon>
        <taxon>Rotifera</taxon>
        <taxon>Eurotatoria</taxon>
        <taxon>Monogononta</taxon>
        <taxon>Pseudotrocha</taxon>
        <taxon>Ploima</taxon>
        <taxon>Brachionidae</taxon>
        <taxon>Brachionus</taxon>
    </lineage>
</organism>
<keyword evidence="2" id="KW-1185">Reference proteome</keyword>
<protein>
    <recommendedName>
        <fullName evidence="3">RNA-directed DNA polymerase from mobile element jockey-like</fullName>
    </recommendedName>
</protein>
<comment type="caution">
    <text evidence="1">The sequence shown here is derived from an EMBL/GenBank/DDBJ whole genome shotgun (WGS) entry which is preliminary data.</text>
</comment>
<reference evidence="1 2" key="1">
    <citation type="journal article" date="2018" name="Sci. Rep.">
        <title>Genomic signatures of local adaptation to the degree of environmental predictability in rotifers.</title>
        <authorList>
            <person name="Franch-Gras L."/>
            <person name="Hahn C."/>
            <person name="Garcia-Roger E.M."/>
            <person name="Carmona M.J."/>
            <person name="Serra M."/>
            <person name="Gomez A."/>
        </authorList>
    </citation>
    <scope>NUCLEOTIDE SEQUENCE [LARGE SCALE GENOMIC DNA]</scope>
    <source>
        <strain evidence="1">HYR1</strain>
    </source>
</reference>
<dbReference type="EMBL" id="REGN01001141">
    <property type="protein sequence ID" value="RNA36685.1"/>
    <property type="molecule type" value="Genomic_DNA"/>
</dbReference>
<proteinExistence type="predicted"/>
<accession>A0A3M7SLX6</accession>
<sequence length="164" mass="19379">MYVGVVRVLVKKQVFLNERWKIDFNRLKSAALVFQKGKSIMMRNFILNGYEIPQSENVEYLGLPIGNSEFVWSFVEEKWKKVEKSFLYGLGCKSKAAPPGLVCFLYKQFCQSIFRYHLDLVFVGETKLGELDIRQYLLIKRMFDIKKYARFRPMLEALRLETPE</sequence>
<evidence type="ECO:0000313" key="1">
    <source>
        <dbReference type="EMBL" id="RNA36685.1"/>
    </source>
</evidence>
<dbReference type="Proteomes" id="UP000276133">
    <property type="component" value="Unassembled WGS sequence"/>
</dbReference>
<evidence type="ECO:0008006" key="3">
    <source>
        <dbReference type="Google" id="ProtNLM"/>
    </source>
</evidence>